<keyword evidence="1" id="KW-0805">Transcription regulation</keyword>
<dbReference type="GO" id="GO:0003700">
    <property type="term" value="F:DNA-binding transcription factor activity"/>
    <property type="evidence" value="ECO:0007669"/>
    <property type="project" value="InterPro"/>
</dbReference>
<organism evidence="5">
    <name type="scientific">Methyloraptor flagellatus</name>
    <dbReference type="NCBI Taxonomy" id="3162530"/>
    <lineage>
        <taxon>Bacteria</taxon>
        <taxon>Pseudomonadati</taxon>
        <taxon>Pseudomonadota</taxon>
        <taxon>Alphaproteobacteria</taxon>
        <taxon>Hyphomicrobiales</taxon>
        <taxon>Ancalomicrobiaceae</taxon>
        <taxon>Methyloraptor</taxon>
    </lineage>
</organism>
<proteinExistence type="predicted"/>
<dbReference type="Pfam" id="PF12802">
    <property type="entry name" value="MarR_2"/>
    <property type="match status" value="1"/>
</dbReference>
<name>A0AAU7XCL2_9HYPH</name>
<dbReference type="PRINTS" id="PR00598">
    <property type="entry name" value="HTHMARR"/>
</dbReference>
<dbReference type="GO" id="GO:0003677">
    <property type="term" value="F:DNA binding"/>
    <property type="evidence" value="ECO:0007669"/>
    <property type="project" value="UniProtKB-KW"/>
</dbReference>
<dbReference type="InterPro" id="IPR036390">
    <property type="entry name" value="WH_DNA-bd_sf"/>
</dbReference>
<keyword evidence="2" id="KW-0238">DNA-binding</keyword>
<dbReference type="PROSITE" id="PS50995">
    <property type="entry name" value="HTH_MARR_2"/>
    <property type="match status" value="1"/>
</dbReference>
<dbReference type="SMART" id="SM00347">
    <property type="entry name" value="HTH_MARR"/>
    <property type="match status" value="1"/>
</dbReference>
<reference evidence="5" key="1">
    <citation type="submission" date="2024-06" db="EMBL/GenBank/DDBJ databases">
        <title>Methylostella associata gen. nov., sp. nov., a novel Ancalomicrobiaceae-affiliated facultatively methylotrophic bacteria that feed on methanotrophs of the genus Methylococcus.</title>
        <authorList>
            <person name="Saltykova V."/>
            <person name="Danilova O.V."/>
            <person name="Oshkin I.Y."/>
            <person name="Belova S.E."/>
            <person name="Pimenov N.V."/>
            <person name="Dedysh S.N."/>
        </authorList>
    </citation>
    <scope>NUCLEOTIDE SEQUENCE</scope>
    <source>
        <strain evidence="5">S20</strain>
    </source>
</reference>
<gene>
    <name evidence="5" type="ORF">ABS361_20850</name>
</gene>
<dbReference type="InterPro" id="IPR000835">
    <property type="entry name" value="HTH_MarR-typ"/>
</dbReference>
<evidence type="ECO:0000259" key="4">
    <source>
        <dbReference type="PROSITE" id="PS50995"/>
    </source>
</evidence>
<dbReference type="RefSeq" id="WP_407049522.1">
    <property type="nucleotide sequence ID" value="NZ_CP158568.1"/>
</dbReference>
<dbReference type="EMBL" id="CP158568">
    <property type="protein sequence ID" value="XBY44429.1"/>
    <property type="molecule type" value="Genomic_DNA"/>
</dbReference>
<evidence type="ECO:0000256" key="3">
    <source>
        <dbReference type="ARBA" id="ARBA00023163"/>
    </source>
</evidence>
<sequence length="173" mass="19719">MKHAHCTPSGDPRKETLVLIKDVSRLMGTYFDQRATEHGMTRAQWVLLGRLSRQEGLTQTEMAEILEMQPISLVRLVDKLTEQGLIERRPHPTDRRANLLFITDAGRATLEAVQPTADDMLGRIFDGFSPADLDRLSVELERVKTNIKDAMAHFAAQRAAPRRHEEEREAHVR</sequence>
<evidence type="ECO:0000256" key="1">
    <source>
        <dbReference type="ARBA" id="ARBA00023015"/>
    </source>
</evidence>
<evidence type="ECO:0000256" key="2">
    <source>
        <dbReference type="ARBA" id="ARBA00023125"/>
    </source>
</evidence>
<keyword evidence="3" id="KW-0804">Transcription</keyword>
<dbReference type="InterPro" id="IPR036388">
    <property type="entry name" value="WH-like_DNA-bd_sf"/>
</dbReference>
<accession>A0AAU7XCL2</accession>
<dbReference type="SUPFAM" id="SSF46785">
    <property type="entry name" value="Winged helix' DNA-binding domain"/>
    <property type="match status" value="1"/>
</dbReference>
<feature type="domain" description="HTH marR-type" evidence="4">
    <location>
        <begin position="13"/>
        <end position="145"/>
    </location>
</feature>
<dbReference type="Gene3D" id="1.10.10.10">
    <property type="entry name" value="Winged helix-like DNA-binding domain superfamily/Winged helix DNA-binding domain"/>
    <property type="match status" value="1"/>
</dbReference>
<dbReference type="KEGG" id="mflg:ABS361_20850"/>
<dbReference type="AlphaFoldDB" id="A0AAU7XCL2"/>
<protein>
    <submittedName>
        <fullName evidence="5">MarR family transcriptional regulator</fullName>
    </submittedName>
</protein>
<evidence type="ECO:0000313" key="5">
    <source>
        <dbReference type="EMBL" id="XBY44429.1"/>
    </source>
</evidence>
<dbReference type="PANTHER" id="PTHR42756:SF1">
    <property type="entry name" value="TRANSCRIPTIONAL REPRESSOR OF EMRAB OPERON"/>
    <property type="match status" value="1"/>
</dbReference>
<dbReference type="PANTHER" id="PTHR42756">
    <property type="entry name" value="TRANSCRIPTIONAL REGULATOR, MARR"/>
    <property type="match status" value="1"/>
</dbReference>